<keyword evidence="13" id="KW-1185">Reference proteome</keyword>
<dbReference type="SUPFAM" id="SSF52540">
    <property type="entry name" value="P-loop containing nucleoside triphosphate hydrolases"/>
    <property type="match status" value="1"/>
</dbReference>
<evidence type="ECO:0000256" key="2">
    <source>
        <dbReference type="ARBA" id="ARBA00012980"/>
    </source>
</evidence>
<dbReference type="GO" id="GO:0016301">
    <property type="term" value="F:kinase activity"/>
    <property type="evidence" value="ECO:0007669"/>
    <property type="project" value="UniProtKB-KW"/>
</dbReference>
<comment type="similarity">
    <text evidence="1 10">Belongs to the thymidylate kinase family.</text>
</comment>
<dbReference type="NCBIfam" id="TIGR00041">
    <property type="entry name" value="DTMP_kinase"/>
    <property type="match status" value="1"/>
</dbReference>
<gene>
    <name evidence="10" type="primary">tmk</name>
    <name evidence="12" type="ORF">G443_004247</name>
</gene>
<comment type="caution">
    <text evidence="12">The sequence shown here is derived from an EMBL/GenBank/DDBJ whole genome shotgun (WGS) entry which is preliminary data.</text>
</comment>
<evidence type="ECO:0000313" key="13">
    <source>
        <dbReference type="Proteomes" id="UP000791080"/>
    </source>
</evidence>
<evidence type="ECO:0000256" key="6">
    <source>
        <dbReference type="ARBA" id="ARBA00022741"/>
    </source>
</evidence>
<evidence type="ECO:0000256" key="3">
    <source>
        <dbReference type="ARBA" id="ARBA00017144"/>
    </source>
</evidence>
<dbReference type="Proteomes" id="UP000791080">
    <property type="component" value="Unassembled WGS sequence"/>
</dbReference>
<organism evidence="12 13">
    <name type="scientific">Actinoalloteichus caeruleus DSM 43889</name>
    <dbReference type="NCBI Taxonomy" id="1120930"/>
    <lineage>
        <taxon>Bacteria</taxon>
        <taxon>Bacillati</taxon>
        <taxon>Actinomycetota</taxon>
        <taxon>Actinomycetes</taxon>
        <taxon>Pseudonocardiales</taxon>
        <taxon>Pseudonocardiaceae</taxon>
        <taxon>Actinoalloteichus</taxon>
        <taxon>Actinoalloteichus cyanogriseus</taxon>
    </lineage>
</organism>
<dbReference type="CDD" id="cd01672">
    <property type="entry name" value="TMPK"/>
    <property type="match status" value="1"/>
</dbReference>
<dbReference type="EMBL" id="AUBJ02000001">
    <property type="protein sequence ID" value="MCP2333977.1"/>
    <property type="molecule type" value="Genomic_DNA"/>
</dbReference>
<evidence type="ECO:0000256" key="4">
    <source>
        <dbReference type="ARBA" id="ARBA00022679"/>
    </source>
</evidence>
<dbReference type="PANTHER" id="PTHR10344:SF4">
    <property type="entry name" value="UMP-CMP KINASE 2, MITOCHONDRIAL"/>
    <property type="match status" value="1"/>
</dbReference>
<evidence type="ECO:0000256" key="9">
    <source>
        <dbReference type="ARBA" id="ARBA00048743"/>
    </source>
</evidence>
<comment type="caution">
    <text evidence="10">Lacks conserved residue(s) required for the propagation of feature annotation.</text>
</comment>
<comment type="catalytic activity">
    <reaction evidence="9 10">
        <text>dTMP + ATP = dTDP + ADP</text>
        <dbReference type="Rhea" id="RHEA:13517"/>
        <dbReference type="ChEBI" id="CHEBI:30616"/>
        <dbReference type="ChEBI" id="CHEBI:58369"/>
        <dbReference type="ChEBI" id="CHEBI:63528"/>
        <dbReference type="ChEBI" id="CHEBI:456216"/>
        <dbReference type="EC" id="2.7.4.9"/>
    </reaction>
</comment>
<evidence type="ECO:0000256" key="5">
    <source>
        <dbReference type="ARBA" id="ARBA00022727"/>
    </source>
</evidence>
<feature type="domain" description="Thymidylate kinase-like" evidence="11">
    <location>
        <begin position="17"/>
        <end position="156"/>
    </location>
</feature>
<evidence type="ECO:0000256" key="7">
    <source>
        <dbReference type="ARBA" id="ARBA00022777"/>
    </source>
</evidence>
<keyword evidence="4 10" id="KW-0808">Transferase</keyword>
<accession>A0ABT1JNQ6</accession>
<dbReference type="EC" id="2.7.4.9" evidence="2 10"/>
<protein>
    <recommendedName>
        <fullName evidence="3 10">Thymidylate kinase</fullName>
        <ecNumber evidence="2 10">2.7.4.9</ecNumber>
    </recommendedName>
    <alternativeName>
        <fullName evidence="10">dTMP kinase</fullName>
    </alternativeName>
</protein>
<name>A0ABT1JNQ6_ACTCY</name>
<dbReference type="Pfam" id="PF02223">
    <property type="entry name" value="Thymidylate_kin"/>
    <property type="match status" value="1"/>
</dbReference>
<evidence type="ECO:0000313" key="12">
    <source>
        <dbReference type="EMBL" id="MCP2333977.1"/>
    </source>
</evidence>
<evidence type="ECO:0000256" key="8">
    <source>
        <dbReference type="ARBA" id="ARBA00022840"/>
    </source>
</evidence>
<dbReference type="PANTHER" id="PTHR10344">
    <property type="entry name" value="THYMIDYLATE KINASE"/>
    <property type="match status" value="1"/>
</dbReference>
<dbReference type="RefSeq" id="WP_016697086.1">
    <property type="nucleotide sequence ID" value="NZ_AUBJ02000001.1"/>
</dbReference>
<evidence type="ECO:0000256" key="10">
    <source>
        <dbReference type="HAMAP-Rule" id="MF_00165"/>
    </source>
</evidence>
<keyword evidence="6 10" id="KW-0547">Nucleotide-binding</keyword>
<dbReference type="InterPro" id="IPR039430">
    <property type="entry name" value="Thymidylate_kin-like_dom"/>
</dbReference>
<dbReference type="HAMAP" id="MF_00165">
    <property type="entry name" value="Thymidylate_kinase"/>
    <property type="match status" value="1"/>
</dbReference>
<evidence type="ECO:0000259" key="11">
    <source>
        <dbReference type="Pfam" id="PF02223"/>
    </source>
</evidence>
<keyword evidence="8 10" id="KW-0067">ATP-binding</keyword>
<dbReference type="InterPro" id="IPR018094">
    <property type="entry name" value="Thymidylate_kinase"/>
</dbReference>
<reference evidence="12 13" key="2">
    <citation type="submission" date="2022-06" db="EMBL/GenBank/DDBJ databases">
        <title>Genomic Encyclopedia of Type Strains, Phase I: the one thousand microbial genomes (KMG-I) project.</title>
        <authorList>
            <person name="Kyrpides N."/>
        </authorList>
    </citation>
    <scope>NUCLEOTIDE SEQUENCE [LARGE SCALE GENOMIC DNA]</scope>
    <source>
        <strain evidence="12 13">DSM 43889</strain>
    </source>
</reference>
<keyword evidence="5 10" id="KW-0545">Nucleotide biosynthesis</keyword>
<dbReference type="InterPro" id="IPR027417">
    <property type="entry name" value="P-loop_NTPase"/>
</dbReference>
<comment type="function">
    <text evidence="10">Phosphorylation of dTMP to form dTDP in both de novo and salvage pathways of dTTP synthesis.</text>
</comment>
<sequence>MTATDSVTGHRGVFVTLDGMGGAGKSTTTRHLNEHLAAQGYTVHVTTEPSHAELGAIARHGTDTYSRHALACLVAADRYHHLATEIRPNLAAGRIVLCDRYVASSFVLQRMDRVPIEFVEALNAAADIPDLAVILIADATVTAGRIERRGSHSRFESGLATSRAEAELYQDTSRRLGAGRWPLLTVDTTRTPIAHVTSLIAKRIAHLAGLPHADPATP</sequence>
<evidence type="ECO:0000256" key="1">
    <source>
        <dbReference type="ARBA" id="ARBA00009776"/>
    </source>
</evidence>
<reference evidence="12 13" key="1">
    <citation type="submission" date="2013-07" db="EMBL/GenBank/DDBJ databases">
        <authorList>
            <consortium name="DOE Joint Genome Institute"/>
            <person name="Reeve W."/>
            <person name="Huntemann M."/>
            <person name="Han J."/>
            <person name="Chen A."/>
            <person name="Kyrpides N."/>
            <person name="Mavromatis K."/>
            <person name="Markowitz V."/>
            <person name="Palaniappan K."/>
            <person name="Ivanova N."/>
            <person name="Schaumberg A."/>
            <person name="Pati A."/>
            <person name="Liolios K."/>
            <person name="Nordberg H.P."/>
            <person name="Cantor M.N."/>
            <person name="Hua S.X."/>
            <person name="Woyke T."/>
        </authorList>
    </citation>
    <scope>NUCLEOTIDE SEQUENCE [LARGE SCALE GENOMIC DNA]</scope>
    <source>
        <strain evidence="12 13">DSM 43889</strain>
    </source>
</reference>
<dbReference type="Gene3D" id="3.40.50.300">
    <property type="entry name" value="P-loop containing nucleotide triphosphate hydrolases"/>
    <property type="match status" value="1"/>
</dbReference>
<proteinExistence type="inferred from homology"/>
<keyword evidence="7 10" id="KW-0418">Kinase</keyword>